<evidence type="ECO:0000259" key="17">
    <source>
        <dbReference type="PROSITE" id="PS51384"/>
    </source>
</evidence>
<evidence type="ECO:0000256" key="14">
    <source>
        <dbReference type="ARBA" id="ARBA00049433"/>
    </source>
</evidence>
<feature type="domain" description="2Fe-2S ferredoxin-type" evidence="15">
    <location>
        <begin position="501"/>
        <end position="583"/>
    </location>
</feature>
<evidence type="ECO:0000256" key="10">
    <source>
        <dbReference type="ARBA" id="ARBA00023002"/>
    </source>
</evidence>
<dbReference type="Gene3D" id="2.40.30.10">
    <property type="entry name" value="Translation factors"/>
    <property type="match status" value="1"/>
</dbReference>
<dbReference type="Gene3D" id="3.40.50.80">
    <property type="entry name" value="Nucleotide-binding domain of ferredoxin-NADP reductase (FNR) module"/>
    <property type="match status" value="1"/>
</dbReference>
<dbReference type="Pfam" id="PF03473">
    <property type="entry name" value="MOSC"/>
    <property type="match status" value="1"/>
</dbReference>
<evidence type="ECO:0000259" key="15">
    <source>
        <dbReference type="PROSITE" id="PS51085"/>
    </source>
</evidence>
<dbReference type="SUPFAM" id="SSF54292">
    <property type="entry name" value="2Fe-2S ferredoxin-like"/>
    <property type="match status" value="1"/>
</dbReference>
<dbReference type="SUPFAM" id="SSF50800">
    <property type="entry name" value="PK beta-barrel domain-like"/>
    <property type="match status" value="1"/>
</dbReference>
<keyword evidence="9" id="KW-0521">NADP</keyword>
<evidence type="ECO:0000256" key="1">
    <source>
        <dbReference type="ARBA" id="ARBA00001970"/>
    </source>
</evidence>
<dbReference type="InterPro" id="IPR001433">
    <property type="entry name" value="OxRdtase_FAD/NAD-bd"/>
</dbReference>
<dbReference type="PROSITE" id="PS51340">
    <property type="entry name" value="MOSC"/>
    <property type="match status" value="1"/>
</dbReference>
<dbReference type="InterPro" id="IPR036010">
    <property type="entry name" value="2Fe-2S_ferredoxin-like_sf"/>
</dbReference>
<comment type="cofactor">
    <cofactor evidence="1">
        <name>heme b</name>
        <dbReference type="ChEBI" id="CHEBI:60344"/>
    </cofactor>
</comment>
<dbReference type="FunFam" id="3.40.50.80:FF:000010">
    <property type="entry name" value="Flavohemoprotein"/>
    <property type="match status" value="1"/>
</dbReference>
<organism evidence="18 19">
    <name type="scientific">Bradyrhizobium manausense</name>
    <dbReference type="NCBI Taxonomy" id="989370"/>
    <lineage>
        <taxon>Bacteria</taxon>
        <taxon>Pseudomonadati</taxon>
        <taxon>Pseudomonadota</taxon>
        <taxon>Alphaproteobacteria</taxon>
        <taxon>Hyphomicrobiales</taxon>
        <taxon>Nitrobacteraceae</taxon>
        <taxon>Bradyrhizobium</taxon>
    </lineage>
</organism>
<evidence type="ECO:0000256" key="9">
    <source>
        <dbReference type="ARBA" id="ARBA00022857"/>
    </source>
</evidence>
<comment type="cofactor">
    <cofactor evidence="2">
        <name>FAD</name>
        <dbReference type="ChEBI" id="CHEBI:57692"/>
    </cofactor>
</comment>
<gene>
    <name evidence="18" type="ORF">AOQ71_38575</name>
</gene>
<dbReference type="PROSITE" id="PS51384">
    <property type="entry name" value="FAD_FR"/>
    <property type="match status" value="1"/>
</dbReference>
<evidence type="ECO:0000256" key="3">
    <source>
        <dbReference type="ARBA" id="ARBA00006401"/>
    </source>
</evidence>
<evidence type="ECO:0000313" key="19">
    <source>
        <dbReference type="Proteomes" id="UP000051936"/>
    </source>
</evidence>
<evidence type="ECO:0000313" key="18">
    <source>
        <dbReference type="EMBL" id="KRQ00915.1"/>
    </source>
</evidence>
<dbReference type="InterPro" id="IPR008333">
    <property type="entry name" value="Cbr1-like_FAD-bd_dom"/>
</dbReference>
<dbReference type="EC" id="1.14.12.17" evidence="4"/>
<dbReference type="GO" id="GO:0030151">
    <property type="term" value="F:molybdenum ion binding"/>
    <property type="evidence" value="ECO:0007669"/>
    <property type="project" value="InterPro"/>
</dbReference>
<keyword evidence="6" id="KW-0285">Flavoprotein</keyword>
<dbReference type="Pfam" id="PF00970">
    <property type="entry name" value="FAD_binding_6"/>
    <property type="match status" value="1"/>
</dbReference>
<keyword evidence="19" id="KW-1185">Reference proteome</keyword>
<evidence type="ECO:0000256" key="6">
    <source>
        <dbReference type="ARBA" id="ARBA00022630"/>
    </source>
</evidence>
<comment type="catalytic activity">
    <reaction evidence="14">
        <text>2 nitric oxide + NADPH + 2 O2 = 2 nitrate + NADP(+) + H(+)</text>
        <dbReference type="Rhea" id="RHEA:19465"/>
        <dbReference type="ChEBI" id="CHEBI:15378"/>
        <dbReference type="ChEBI" id="CHEBI:15379"/>
        <dbReference type="ChEBI" id="CHEBI:16480"/>
        <dbReference type="ChEBI" id="CHEBI:17632"/>
        <dbReference type="ChEBI" id="CHEBI:57783"/>
        <dbReference type="ChEBI" id="CHEBI:58349"/>
        <dbReference type="EC" id="1.14.12.17"/>
    </reaction>
</comment>
<dbReference type="InterPro" id="IPR011037">
    <property type="entry name" value="Pyrv_Knase-like_insert_dom_sf"/>
</dbReference>
<dbReference type="PROSITE" id="PS51085">
    <property type="entry name" value="2FE2S_FER_2"/>
    <property type="match status" value="1"/>
</dbReference>
<dbReference type="SUPFAM" id="SSF52343">
    <property type="entry name" value="Ferredoxin reductase-like, C-terminal NADP-linked domain"/>
    <property type="match status" value="1"/>
</dbReference>
<evidence type="ECO:0000256" key="7">
    <source>
        <dbReference type="ARBA" id="ARBA00022723"/>
    </source>
</evidence>
<name>A0A0R3CTD6_9BRAD</name>
<keyword evidence="12" id="KW-0520">NAD</keyword>
<dbReference type="CDD" id="cd06184">
    <property type="entry name" value="flavohem_like_fad_nad_binding"/>
    <property type="match status" value="1"/>
</dbReference>
<comment type="caution">
    <text evidence="18">The sequence shown here is derived from an EMBL/GenBank/DDBJ whole genome shotgun (WGS) entry which is preliminary data.</text>
</comment>
<evidence type="ECO:0000256" key="12">
    <source>
        <dbReference type="ARBA" id="ARBA00023027"/>
    </source>
</evidence>
<dbReference type="PRINTS" id="PR00410">
    <property type="entry name" value="PHEHYDRXLASE"/>
</dbReference>
<dbReference type="GO" id="GO:0008941">
    <property type="term" value="F:nitric oxide dioxygenase NAD(P)H activity"/>
    <property type="evidence" value="ECO:0007669"/>
    <property type="project" value="UniProtKB-EC"/>
</dbReference>
<evidence type="ECO:0000256" key="4">
    <source>
        <dbReference type="ARBA" id="ARBA00012229"/>
    </source>
</evidence>
<keyword evidence="7" id="KW-0479">Metal-binding</keyword>
<dbReference type="InterPro" id="IPR052353">
    <property type="entry name" value="Benzoxazolinone_Detox_Enz"/>
</dbReference>
<evidence type="ECO:0000256" key="5">
    <source>
        <dbReference type="ARBA" id="ARBA00022617"/>
    </source>
</evidence>
<dbReference type="EMBL" id="LJYG01000112">
    <property type="protein sequence ID" value="KRQ00915.1"/>
    <property type="molecule type" value="Genomic_DNA"/>
</dbReference>
<dbReference type="Pfam" id="PF00175">
    <property type="entry name" value="NAD_binding_1"/>
    <property type="match status" value="1"/>
</dbReference>
<comment type="similarity">
    <text evidence="3">In the C-terminal section; belongs to the flavoprotein pyridine nucleotide cytochrome reductase family.</text>
</comment>
<dbReference type="PANTHER" id="PTHR30212">
    <property type="entry name" value="PROTEIN YIIM"/>
    <property type="match status" value="1"/>
</dbReference>
<evidence type="ECO:0000256" key="8">
    <source>
        <dbReference type="ARBA" id="ARBA00022827"/>
    </source>
</evidence>
<dbReference type="Gene3D" id="2.40.33.20">
    <property type="entry name" value="PK beta-barrel domain-like"/>
    <property type="match status" value="1"/>
</dbReference>
<proteinExistence type="inferred from homology"/>
<dbReference type="Pfam" id="PF00111">
    <property type="entry name" value="Fer2"/>
    <property type="match status" value="1"/>
</dbReference>
<keyword evidence="11" id="KW-0408">Iron</keyword>
<dbReference type="STRING" id="989370.AOQ71_38575"/>
<dbReference type="InterPro" id="IPR017938">
    <property type="entry name" value="Riboflavin_synthase-like_b-brl"/>
</dbReference>
<dbReference type="RefSeq" id="WP_057758443.1">
    <property type="nucleotide sequence ID" value="NZ_LJYG01000112.1"/>
</dbReference>
<evidence type="ECO:0000256" key="11">
    <source>
        <dbReference type="ARBA" id="ARBA00023004"/>
    </source>
</evidence>
<sequence>MARLLSVNVGLPRDVAWQGRTVHTGIWKAPIEGRRTVRQLNIDGDGQGDTAGHGGEQRAVYVYQDASYRYWQSHLGRSNLVPGQFGENFTVEGLADTDVCIGDRYRIGSALFEVTQPRVTCYRLGIRMQEPDMAALLVKHGRPGFYFRVIEEGDVGAGDEIIQVARGPESMSVAEINALLYLPPHPRDRLERALRIPALSRGWRHSFEALLGQNAPAGNAGLGPAAGPPPAWRGFRPFRVERKIVETNDVTSLVLEPADGHAGAAALPGQFVIIRFGPPDTAAMTRSYSLSSQADAASYRLSIKREPHGIASTYVADQLRPGDVVQLGAPRGSFTLRQDTQPVVLLSAGIGVTPVLAMLHALAAEPSQRDVWWLHGARNGREHAFAVEVRELLTRLPHHHRHICYSRPDPGDRLEIDFDRVGHLDAALLRQLDLPGDADFYLCGPRPFMSDLTSGLRASGVAPDRIHTELFGAGPSLTPGIVTSTKKTPPHVPEGAAGPGPMVTFARSGLNVRWAPSYASLLELAEACDIPVRWSCRTGVCHNCESGLSAGDVSYQPDPLDAPADGNVLICCARPHSDIVIDL</sequence>
<dbReference type="GO" id="GO:0030170">
    <property type="term" value="F:pyridoxal phosphate binding"/>
    <property type="evidence" value="ECO:0007669"/>
    <property type="project" value="InterPro"/>
</dbReference>
<dbReference type="PANTHER" id="PTHR30212:SF2">
    <property type="entry name" value="PROTEIN YIIM"/>
    <property type="match status" value="1"/>
</dbReference>
<dbReference type="GO" id="GO:0051536">
    <property type="term" value="F:iron-sulfur cluster binding"/>
    <property type="evidence" value="ECO:0007669"/>
    <property type="project" value="InterPro"/>
</dbReference>
<dbReference type="InterPro" id="IPR039261">
    <property type="entry name" value="FNR_nucleotide-bd"/>
</dbReference>
<dbReference type="InterPro" id="IPR001041">
    <property type="entry name" value="2Fe-2S_ferredoxin-type"/>
</dbReference>
<dbReference type="Pfam" id="PF03475">
    <property type="entry name" value="YiiM_3-alpha"/>
    <property type="match status" value="1"/>
</dbReference>
<evidence type="ECO:0000256" key="13">
    <source>
        <dbReference type="ARBA" id="ARBA00048649"/>
    </source>
</evidence>
<accession>A0A0R3CTD6</accession>
<evidence type="ECO:0000259" key="16">
    <source>
        <dbReference type="PROSITE" id="PS51340"/>
    </source>
</evidence>
<dbReference type="Gene3D" id="3.10.20.30">
    <property type="match status" value="1"/>
</dbReference>
<reference evidence="18 19" key="1">
    <citation type="submission" date="2015-09" db="EMBL/GenBank/DDBJ databases">
        <title>Draft Genome Sequence of Bradyrhizobium manausense Strain BR 3351T, a Novel Symbiotic Nitrogen-Fixing Alphaproteobacterium Isolated from Brazilian Amazon Rain Forest.</title>
        <authorList>
            <person name="De Araujo J.L."/>
            <person name="Zilli J.E."/>
        </authorList>
    </citation>
    <scope>NUCLEOTIDE SEQUENCE [LARGE SCALE GENOMIC DNA]</scope>
    <source>
        <strain evidence="18 19">BR3351</strain>
    </source>
</reference>
<keyword evidence="8" id="KW-0274">FAD</keyword>
<keyword evidence="10" id="KW-0560">Oxidoreductase</keyword>
<dbReference type="OrthoDB" id="9786134at2"/>
<dbReference type="InterPro" id="IPR017927">
    <property type="entry name" value="FAD-bd_FR_type"/>
</dbReference>
<dbReference type="InterPro" id="IPR012675">
    <property type="entry name" value="Beta-grasp_dom_sf"/>
</dbReference>
<feature type="domain" description="FAD-binding FR-type" evidence="17">
    <location>
        <begin position="233"/>
        <end position="337"/>
    </location>
</feature>
<dbReference type="InterPro" id="IPR005163">
    <property type="entry name" value="Tri_helical_YiiM-like"/>
</dbReference>
<keyword evidence="5" id="KW-0349">Heme</keyword>
<comment type="catalytic activity">
    <reaction evidence="13">
        <text>2 nitric oxide + NADH + 2 O2 = 2 nitrate + NAD(+) + H(+)</text>
        <dbReference type="Rhea" id="RHEA:19469"/>
        <dbReference type="ChEBI" id="CHEBI:15378"/>
        <dbReference type="ChEBI" id="CHEBI:15379"/>
        <dbReference type="ChEBI" id="CHEBI:16480"/>
        <dbReference type="ChEBI" id="CHEBI:17632"/>
        <dbReference type="ChEBI" id="CHEBI:57540"/>
        <dbReference type="ChEBI" id="CHEBI:57945"/>
        <dbReference type="EC" id="1.14.12.17"/>
    </reaction>
</comment>
<dbReference type="SUPFAM" id="SSF63380">
    <property type="entry name" value="Riboflavin synthase domain-like"/>
    <property type="match status" value="1"/>
</dbReference>
<dbReference type="AlphaFoldDB" id="A0A0R3CTD6"/>
<dbReference type="Proteomes" id="UP000051936">
    <property type="component" value="Unassembled WGS sequence"/>
</dbReference>
<dbReference type="CDD" id="cd00207">
    <property type="entry name" value="fer2"/>
    <property type="match status" value="1"/>
</dbReference>
<feature type="domain" description="MOSC" evidence="16">
    <location>
        <begin position="29"/>
        <end position="164"/>
    </location>
</feature>
<protein>
    <recommendedName>
        <fullName evidence="4">nitric oxide dioxygenase</fullName>
        <ecNumber evidence="4">1.14.12.17</ecNumber>
    </recommendedName>
</protein>
<evidence type="ECO:0000256" key="2">
    <source>
        <dbReference type="ARBA" id="ARBA00001974"/>
    </source>
</evidence>
<dbReference type="InterPro" id="IPR005302">
    <property type="entry name" value="MoCF_Sase_C"/>
</dbReference>